<name>A0ABP1QFA4_9HEXA</name>
<reference evidence="3 4" key="1">
    <citation type="submission" date="2024-08" db="EMBL/GenBank/DDBJ databases">
        <authorList>
            <person name="Cucini C."/>
            <person name="Frati F."/>
        </authorList>
    </citation>
    <scope>NUCLEOTIDE SEQUENCE [LARGE SCALE GENOMIC DNA]</scope>
</reference>
<dbReference type="PROSITE" id="PS50176">
    <property type="entry name" value="ARM_REPEAT"/>
    <property type="match status" value="1"/>
</dbReference>
<feature type="region of interest" description="Disordered" evidence="2">
    <location>
        <begin position="243"/>
        <end position="271"/>
    </location>
</feature>
<sequence>MLDSYQIKPSTACWTPRKMSDPNNCSTSGRQREKSSRPFYELPSNIKPCSQIIQETRMQLKYSSKVGSAEIPFGINSQTGFCEVGQGGDFPRRGSNDFYGDSGFVELPNIHNDNKFGSTGIRPVDTKRPFTPRDSVSLWGVSARKRPPSAITLSRLAIDESDESLILGNGSQFTNESNHSQSAKQRAPKSSLGKVPKLQPTSRGAYSFDSATEILGGLSANNSRSSTGNGERDVEKARLQLKSLSLQNERSTSFENEISGTNSADNAVSDSFVDPTNGLNYDNSNFISHQERKNYHSHQTDIHGTSQSKKDGHGHVSRNELTTPATKTKGDGEADSCDPYDDIDSLEVAISCLQTLVMDFATTSDKTIRVEVIRVLKTIRSLITNVHTLPQLKTKLLRLIFKLVERNQTDEAILFWASFVLLHCNIVGNNLTTIFKMVFKASRSKEYWAVIKETEYLDVLMGSFAQICPKTQTESMIYGYGTLKFICMDTPVLHRCIELNLVPIMTQHLKILNTEVSRMKDIPESLFNGTFQLTSILRSVVGEDSSILDLVVRSGLLEELCNSLRWTIADIDVVSNIVRILSVISMDDMCCQVISRNDHFVDAIVRVLKLWMSKDDVMVRVTYCLGNLFAKSDEMRVKLFEKPETLQLILNLISFHVKKPTPVSMDILVKTVRIIANWILNPNIGWEICDDPLLSELLYSILLMNNVTEELVLCVISTMNNTSFYKDYNAVDDYTLRTAEYLFCNLITKDMDVKAEAMKVLGNLTRNPDVRSAAVDYVDNVLHCLDQETDEELLCATCGVLINIIVDEKVKSEFIRLNGIESLVNILRTRNDLAVIMMASQILWNLTISNMENGHSGKYGIAEDKKAEIKHHLLSKLQSWEPASANESMDAGISNSDFYNDFETVARSLLEKL</sequence>
<feature type="compositionally biased region" description="Polar residues" evidence="2">
    <location>
        <begin position="169"/>
        <end position="184"/>
    </location>
</feature>
<gene>
    <name evidence="3" type="ORF">ODALV1_LOCUS10692</name>
</gene>
<feature type="compositionally biased region" description="Polar residues" evidence="2">
    <location>
        <begin position="243"/>
        <end position="269"/>
    </location>
</feature>
<dbReference type="PANTHER" id="PTHR21356:SF1">
    <property type="entry name" value="ARMADILLO REPEAT-CONTAINING PROTEIN 2"/>
    <property type="match status" value="1"/>
</dbReference>
<accession>A0ABP1QFA4</accession>
<dbReference type="PANTHER" id="PTHR21356">
    <property type="entry name" value="ARMADILLO REPEAT CONTAINING 2"/>
    <property type="match status" value="1"/>
</dbReference>
<evidence type="ECO:0000256" key="1">
    <source>
        <dbReference type="PROSITE-ProRule" id="PRU00259"/>
    </source>
</evidence>
<dbReference type="InterPro" id="IPR011989">
    <property type="entry name" value="ARM-like"/>
</dbReference>
<feature type="region of interest" description="Disordered" evidence="2">
    <location>
        <begin position="293"/>
        <end position="335"/>
    </location>
</feature>
<feature type="compositionally biased region" description="Basic and acidic residues" evidence="2">
    <location>
        <begin position="308"/>
        <end position="318"/>
    </location>
</feature>
<evidence type="ECO:0000256" key="2">
    <source>
        <dbReference type="SAM" id="MobiDB-lite"/>
    </source>
</evidence>
<protein>
    <recommendedName>
        <fullName evidence="5">Armadillo repeat-containing protein 2</fullName>
    </recommendedName>
</protein>
<evidence type="ECO:0000313" key="4">
    <source>
        <dbReference type="Proteomes" id="UP001642540"/>
    </source>
</evidence>
<dbReference type="InterPro" id="IPR016024">
    <property type="entry name" value="ARM-type_fold"/>
</dbReference>
<dbReference type="EMBL" id="CAXLJM020000033">
    <property type="protein sequence ID" value="CAL8100973.1"/>
    <property type="molecule type" value="Genomic_DNA"/>
</dbReference>
<evidence type="ECO:0000313" key="3">
    <source>
        <dbReference type="EMBL" id="CAL8100973.1"/>
    </source>
</evidence>
<feature type="region of interest" description="Disordered" evidence="2">
    <location>
        <begin position="18"/>
        <end position="37"/>
    </location>
</feature>
<dbReference type="InterPro" id="IPR038905">
    <property type="entry name" value="ARMC2"/>
</dbReference>
<dbReference type="Gene3D" id="1.25.10.10">
    <property type="entry name" value="Leucine-rich Repeat Variant"/>
    <property type="match status" value="2"/>
</dbReference>
<dbReference type="InterPro" id="IPR000225">
    <property type="entry name" value="Armadillo"/>
</dbReference>
<proteinExistence type="predicted"/>
<dbReference type="SUPFAM" id="SSF48371">
    <property type="entry name" value="ARM repeat"/>
    <property type="match status" value="1"/>
</dbReference>
<dbReference type="Proteomes" id="UP001642540">
    <property type="component" value="Unassembled WGS sequence"/>
</dbReference>
<feature type="region of interest" description="Disordered" evidence="2">
    <location>
        <begin position="168"/>
        <end position="206"/>
    </location>
</feature>
<keyword evidence="4" id="KW-1185">Reference proteome</keyword>
<dbReference type="SMART" id="SM00185">
    <property type="entry name" value="ARM"/>
    <property type="match status" value="3"/>
</dbReference>
<organism evidence="3 4">
    <name type="scientific">Orchesella dallaii</name>
    <dbReference type="NCBI Taxonomy" id="48710"/>
    <lineage>
        <taxon>Eukaryota</taxon>
        <taxon>Metazoa</taxon>
        <taxon>Ecdysozoa</taxon>
        <taxon>Arthropoda</taxon>
        <taxon>Hexapoda</taxon>
        <taxon>Collembola</taxon>
        <taxon>Entomobryomorpha</taxon>
        <taxon>Entomobryoidea</taxon>
        <taxon>Orchesellidae</taxon>
        <taxon>Orchesellinae</taxon>
        <taxon>Orchesella</taxon>
    </lineage>
</organism>
<evidence type="ECO:0008006" key="5">
    <source>
        <dbReference type="Google" id="ProtNLM"/>
    </source>
</evidence>
<feature type="repeat" description="ARM" evidence="1">
    <location>
        <begin position="818"/>
        <end position="847"/>
    </location>
</feature>
<comment type="caution">
    <text evidence="3">The sequence shown here is derived from an EMBL/GenBank/DDBJ whole genome shotgun (WGS) entry which is preliminary data.</text>
</comment>